<dbReference type="EMBL" id="FOCP01000014">
    <property type="protein sequence ID" value="SEN33131.1"/>
    <property type="molecule type" value="Genomic_DNA"/>
</dbReference>
<feature type="transmembrane region" description="Helical" evidence="1">
    <location>
        <begin position="56"/>
        <end position="78"/>
    </location>
</feature>
<keyword evidence="1" id="KW-0812">Transmembrane</keyword>
<accession>A0A1H8FMU0</accession>
<reference evidence="2 3" key="1">
    <citation type="submission" date="2016-10" db="EMBL/GenBank/DDBJ databases">
        <authorList>
            <person name="de Groot N.N."/>
        </authorList>
    </citation>
    <scope>NUCLEOTIDE SEQUENCE [LARGE SCALE GENOMIC DNA]</scope>
    <source>
        <strain evidence="2 3">Nm22</strain>
    </source>
</reference>
<organism evidence="2 3">
    <name type="scientific">Nitrosomonas marina</name>
    <dbReference type="NCBI Taxonomy" id="917"/>
    <lineage>
        <taxon>Bacteria</taxon>
        <taxon>Pseudomonadati</taxon>
        <taxon>Pseudomonadota</taxon>
        <taxon>Betaproteobacteria</taxon>
        <taxon>Nitrosomonadales</taxon>
        <taxon>Nitrosomonadaceae</taxon>
        <taxon>Nitrosomonas</taxon>
    </lineage>
</organism>
<gene>
    <name evidence="2" type="ORF">SAMN05216325_1143</name>
</gene>
<keyword evidence="1" id="KW-0472">Membrane</keyword>
<dbReference type="AlphaFoldDB" id="A0A1H8FMU0"/>
<name>A0A1H8FMU0_9PROT</name>
<evidence type="ECO:0000313" key="2">
    <source>
        <dbReference type="EMBL" id="SEN33131.1"/>
    </source>
</evidence>
<feature type="transmembrane region" description="Helical" evidence="1">
    <location>
        <begin position="24"/>
        <end position="44"/>
    </location>
</feature>
<dbReference type="RefSeq" id="WP_090632595.1">
    <property type="nucleotide sequence ID" value="NZ_FOCP01000014.1"/>
</dbReference>
<keyword evidence="1" id="KW-1133">Transmembrane helix</keyword>
<feature type="transmembrane region" description="Helical" evidence="1">
    <location>
        <begin position="112"/>
        <end position="134"/>
    </location>
</feature>
<evidence type="ECO:0000313" key="3">
    <source>
        <dbReference type="Proteomes" id="UP000199459"/>
    </source>
</evidence>
<dbReference type="OrthoDB" id="9824310at2"/>
<proteinExistence type="predicted"/>
<protein>
    <submittedName>
        <fullName evidence="2">Uncharacterized protein</fullName>
    </submittedName>
</protein>
<dbReference type="Proteomes" id="UP000199459">
    <property type="component" value="Unassembled WGS sequence"/>
</dbReference>
<sequence length="155" mass="17655">MNDVWQQFDQLKLDRESSRIKKRLMRMLISQSVFITVFLLLQGVHYGTQITFDTRMVHGLAFLFPVLGIMMGTSILIANFATYTGVYREFAWVKKNTAKDSPGNSMDKENKAAFRSLIITTGIALFITIAWIAILSSMTCAYQLPNDFIVKMNVI</sequence>
<evidence type="ECO:0000256" key="1">
    <source>
        <dbReference type="SAM" id="Phobius"/>
    </source>
</evidence>